<name>A0A3B1AWZ2_9ZZZZ</name>
<dbReference type="EMBL" id="UOFR01000060">
    <property type="protein sequence ID" value="VAW98504.1"/>
    <property type="molecule type" value="Genomic_DNA"/>
</dbReference>
<dbReference type="InterPro" id="IPR008984">
    <property type="entry name" value="SMAD_FHA_dom_sf"/>
</dbReference>
<dbReference type="InterPro" id="IPR050923">
    <property type="entry name" value="Cell_Proc_Reg/RNA_Proc"/>
</dbReference>
<protein>
    <recommendedName>
        <fullName evidence="1">FHA domain-containing protein</fullName>
    </recommendedName>
</protein>
<accession>A0A3B1AWZ2</accession>
<proteinExistence type="predicted"/>
<evidence type="ECO:0000313" key="2">
    <source>
        <dbReference type="EMBL" id="VAW98504.1"/>
    </source>
</evidence>
<gene>
    <name evidence="2" type="ORF">MNBD_GAMMA21-2199</name>
</gene>
<organism evidence="2">
    <name type="scientific">hydrothermal vent metagenome</name>
    <dbReference type="NCBI Taxonomy" id="652676"/>
    <lineage>
        <taxon>unclassified sequences</taxon>
        <taxon>metagenomes</taxon>
        <taxon>ecological metagenomes</taxon>
    </lineage>
</organism>
<dbReference type="CDD" id="cd00060">
    <property type="entry name" value="FHA"/>
    <property type="match status" value="1"/>
</dbReference>
<feature type="domain" description="FHA" evidence="1">
    <location>
        <begin position="23"/>
        <end position="72"/>
    </location>
</feature>
<dbReference type="Pfam" id="PF00498">
    <property type="entry name" value="FHA"/>
    <property type="match status" value="1"/>
</dbReference>
<dbReference type="SUPFAM" id="SSF49879">
    <property type="entry name" value="SMAD/FHA domain"/>
    <property type="match status" value="1"/>
</dbReference>
<dbReference type="AlphaFoldDB" id="A0A3B1AWZ2"/>
<dbReference type="PANTHER" id="PTHR23308">
    <property type="entry name" value="NUCLEAR INHIBITOR OF PROTEIN PHOSPHATASE-1"/>
    <property type="match status" value="1"/>
</dbReference>
<dbReference type="Gene3D" id="2.60.200.20">
    <property type="match status" value="1"/>
</dbReference>
<reference evidence="2" key="1">
    <citation type="submission" date="2018-06" db="EMBL/GenBank/DDBJ databases">
        <authorList>
            <person name="Zhirakovskaya E."/>
        </authorList>
    </citation>
    <scope>NUCLEOTIDE SEQUENCE</scope>
</reference>
<evidence type="ECO:0000259" key="1">
    <source>
        <dbReference type="PROSITE" id="PS50006"/>
    </source>
</evidence>
<dbReference type="SMART" id="SM00240">
    <property type="entry name" value="FHA"/>
    <property type="match status" value="1"/>
</dbReference>
<dbReference type="PROSITE" id="PS50006">
    <property type="entry name" value="FHA_DOMAIN"/>
    <property type="match status" value="1"/>
</dbReference>
<sequence>MPKLIIKQENLTHKTLDLGYGSVTIGRSEDNDVHIPDHTVSSHHAKIFTYLNASYIEDLHSSNGTFINGKRIEKHTLKPGDVVTVGHHVLEVEN</sequence>
<dbReference type="InterPro" id="IPR000253">
    <property type="entry name" value="FHA_dom"/>
</dbReference>